<evidence type="ECO:0000313" key="2">
    <source>
        <dbReference type="EMBL" id="AHJ97441.1"/>
    </source>
</evidence>
<name>W8F4F5_9BACT</name>
<dbReference type="HOGENOM" id="CLU_013214_2_0_10"/>
<sequence>MQFLTRLFASAATATILAASPVQAQTDSLTHLTQQFLHYTQQTLPEKLYLHVDRPLYMSGELLWFKVYAVDGTFHKPLAMSRVAYVEVLDKNQRPVLQTKIALAKAAGHGSFTLPSSLPSGAYTVRAYTSWMKNFGPDFYYHTTVRVVNPGTSLGLKLARDSAAYDVQFFPEGGSLVQGLASKVAFKVTNRLGHSVPATGTVVNEKGNLVGEFTTHRFGMGHFMLTPAPGSSYTALVQLPNKRVVSRTLPTPLAQGYVLSLQSSGSEQLTLTVTTNDQGRPTEDILLLGHAGQRVAASGIIRLANGTGQYTLDKKALPDGVTHFTIFNARKQPLAERLYFTQPRRSLSIAVKPDKSQYAGREKVTLQVSTTTEAGAAQAANMSMTVYRLDSVSATAQPAIGGYYWLASDLRGTVEQPDYYLTHTGPEAETAADDLMLTQGWSRFTWSEVVKGRPNLPYLPEINGHLVQALVRQQGNGQPAPGISAFLASPSRLVRTFNAISDNSGLLRFETHDLYGDKTVTLQTSALKDSTYQFEILNPFSTTFRTTASRIPTPLSAADQQALLERSLATQTQRAYFGKLLTRFTPLPVDSVPFYGKANEHYRLDDYTRFKVLEEVMREYVPGVQVRMRKDRFHFMVLDNLNHVIFQDEPLVLLDGVPVVDLNRLMKMDPLKIQALDVITAPYFQGTMRYNGIVSYITYQGNLADFQFNPHVLLQEYQGLQQNREFYAPRYATPEEKQSRLADLRNLLYWKPELVTTTGGSETVEFFTSDQAGKYVVEVQGLSASGRSGSKRIFFDVKPAL</sequence>
<evidence type="ECO:0000256" key="1">
    <source>
        <dbReference type="SAM" id="SignalP"/>
    </source>
</evidence>
<dbReference type="Proteomes" id="UP000019423">
    <property type="component" value="Chromosome"/>
</dbReference>
<feature type="chain" id="PRO_5004908248" description="Macroglobulin domain-containing protein" evidence="1">
    <location>
        <begin position="25"/>
        <end position="801"/>
    </location>
</feature>
<proteinExistence type="predicted"/>
<dbReference type="AlphaFoldDB" id="W8F4F5"/>
<dbReference type="EMBL" id="CP007145">
    <property type="protein sequence ID" value="AHJ97441.1"/>
    <property type="molecule type" value="Genomic_DNA"/>
</dbReference>
<dbReference type="STRING" id="1227739.Hsw_1846"/>
<organism evidence="2 3">
    <name type="scientific">Hymenobacter swuensis DY53</name>
    <dbReference type="NCBI Taxonomy" id="1227739"/>
    <lineage>
        <taxon>Bacteria</taxon>
        <taxon>Pseudomonadati</taxon>
        <taxon>Bacteroidota</taxon>
        <taxon>Cytophagia</taxon>
        <taxon>Cytophagales</taxon>
        <taxon>Hymenobacteraceae</taxon>
        <taxon>Hymenobacter</taxon>
    </lineage>
</organism>
<protein>
    <recommendedName>
        <fullName evidence="4">Macroglobulin domain-containing protein</fullName>
    </recommendedName>
</protein>
<accession>W8F4F5</accession>
<dbReference type="Gene3D" id="2.60.40.1930">
    <property type="match status" value="1"/>
</dbReference>
<dbReference type="KEGG" id="hsw:Hsw_1846"/>
<gene>
    <name evidence="2" type="ORF">Hsw_1846</name>
</gene>
<feature type="signal peptide" evidence="1">
    <location>
        <begin position="1"/>
        <end position="24"/>
    </location>
</feature>
<evidence type="ECO:0008006" key="4">
    <source>
        <dbReference type="Google" id="ProtNLM"/>
    </source>
</evidence>
<dbReference type="RefSeq" id="WP_052346335.1">
    <property type="nucleotide sequence ID" value="NZ_CP007145.1"/>
</dbReference>
<dbReference type="eggNOG" id="COG2373">
    <property type="taxonomic scope" value="Bacteria"/>
</dbReference>
<evidence type="ECO:0000313" key="3">
    <source>
        <dbReference type="Proteomes" id="UP000019423"/>
    </source>
</evidence>
<keyword evidence="3" id="KW-1185">Reference proteome</keyword>
<reference evidence="2 3" key="1">
    <citation type="submission" date="2014-01" db="EMBL/GenBank/DDBJ databases">
        <title>Complete genome sequence of ionizing-radiation resistance bacterium Hymenobacter swuensis DY53.</title>
        <authorList>
            <person name="Jung J.-H."/>
            <person name="Jeong S.-W."/>
            <person name="Joe M.-H."/>
            <person name="Cho y.-j."/>
            <person name="Kim M.-K."/>
            <person name="Lim S.-Y."/>
        </authorList>
    </citation>
    <scope>NUCLEOTIDE SEQUENCE [LARGE SCALE GENOMIC DNA]</scope>
    <source>
        <strain evidence="2 3">DY53</strain>
    </source>
</reference>
<dbReference type="OrthoDB" id="679547at2"/>
<keyword evidence="1" id="KW-0732">Signal</keyword>
<dbReference type="PATRIC" id="fig|1227739.3.peg.2066"/>